<evidence type="ECO:0000256" key="9">
    <source>
        <dbReference type="ARBA" id="ARBA00023163"/>
    </source>
</evidence>
<dbReference type="GO" id="GO:0031490">
    <property type="term" value="F:chromatin DNA binding"/>
    <property type="evidence" value="ECO:0007669"/>
    <property type="project" value="TreeGrafter"/>
</dbReference>
<evidence type="ECO:0000256" key="11">
    <source>
        <dbReference type="ARBA" id="ARBA00048017"/>
    </source>
</evidence>
<evidence type="ECO:0000256" key="10">
    <source>
        <dbReference type="ARBA" id="ARBA00023242"/>
    </source>
</evidence>
<dbReference type="EC" id="2.3.1.48" evidence="2"/>
<gene>
    <name evidence="15" type="ORF">Fcan01_26798</name>
</gene>
<evidence type="ECO:0000256" key="13">
    <source>
        <dbReference type="SAM" id="MobiDB-lite"/>
    </source>
</evidence>
<dbReference type="InterPro" id="IPR013178">
    <property type="entry name" value="Histone_AcTrfase_Rtt109/CBP"/>
</dbReference>
<evidence type="ECO:0000313" key="15">
    <source>
        <dbReference type="EMBL" id="OXA38357.1"/>
    </source>
</evidence>
<dbReference type="Pfam" id="PF02135">
    <property type="entry name" value="zf-TAZ"/>
    <property type="match status" value="1"/>
</dbReference>
<dbReference type="PANTHER" id="PTHR13808">
    <property type="entry name" value="CBP/P300-RELATED"/>
    <property type="match status" value="1"/>
</dbReference>
<evidence type="ECO:0000256" key="2">
    <source>
        <dbReference type="ARBA" id="ARBA00013184"/>
    </source>
</evidence>
<dbReference type="InterPro" id="IPR035898">
    <property type="entry name" value="TAZ_dom_sf"/>
</dbReference>
<dbReference type="Gene3D" id="1.20.1020.10">
    <property type="entry name" value="TAZ domain"/>
    <property type="match status" value="1"/>
</dbReference>
<dbReference type="GO" id="GO:0008270">
    <property type="term" value="F:zinc ion binding"/>
    <property type="evidence" value="ECO:0007669"/>
    <property type="project" value="UniProtKB-KW"/>
</dbReference>
<evidence type="ECO:0000256" key="8">
    <source>
        <dbReference type="ARBA" id="ARBA00023015"/>
    </source>
</evidence>
<evidence type="ECO:0000256" key="3">
    <source>
        <dbReference type="ARBA" id="ARBA00022679"/>
    </source>
</evidence>
<keyword evidence="16" id="KW-1185">Reference proteome</keyword>
<keyword evidence="6 12" id="KW-0862">Zinc</keyword>
<organism evidence="15 16">
    <name type="scientific">Folsomia candida</name>
    <name type="common">Springtail</name>
    <dbReference type="NCBI Taxonomy" id="158441"/>
    <lineage>
        <taxon>Eukaryota</taxon>
        <taxon>Metazoa</taxon>
        <taxon>Ecdysozoa</taxon>
        <taxon>Arthropoda</taxon>
        <taxon>Hexapoda</taxon>
        <taxon>Collembola</taxon>
        <taxon>Entomobryomorpha</taxon>
        <taxon>Isotomoidea</taxon>
        <taxon>Isotomidae</taxon>
        <taxon>Proisotominae</taxon>
        <taxon>Folsomia</taxon>
    </lineage>
</organism>
<dbReference type="InterPro" id="IPR000197">
    <property type="entry name" value="Znf_TAZ"/>
</dbReference>
<reference evidence="15 16" key="1">
    <citation type="submission" date="2015-12" db="EMBL/GenBank/DDBJ databases">
        <title>The genome of Folsomia candida.</title>
        <authorList>
            <person name="Faddeeva A."/>
            <person name="Derks M.F."/>
            <person name="Anvar Y."/>
            <person name="Smit S."/>
            <person name="Van Straalen N."/>
            <person name="Roelofs D."/>
        </authorList>
    </citation>
    <scope>NUCLEOTIDE SEQUENCE [LARGE SCALE GENOMIC DNA]</scope>
    <source>
        <strain evidence="15 16">VU population</strain>
        <tissue evidence="15">Whole body</tissue>
    </source>
</reference>
<evidence type="ECO:0000256" key="12">
    <source>
        <dbReference type="PROSITE-ProRule" id="PRU00203"/>
    </source>
</evidence>
<dbReference type="GO" id="GO:0000123">
    <property type="term" value="C:histone acetyltransferase complex"/>
    <property type="evidence" value="ECO:0007669"/>
    <property type="project" value="TreeGrafter"/>
</dbReference>
<comment type="subcellular location">
    <subcellularLocation>
        <location evidence="1">Nucleus</location>
    </subcellularLocation>
</comment>
<evidence type="ECO:0000256" key="7">
    <source>
        <dbReference type="ARBA" id="ARBA00022853"/>
    </source>
</evidence>
<evidence type="ECO:0000256" key="1">
    <source>
        <dbReference type="ARBA" id="ARBA00004123"/>
    </source>
</evidence>
<keyword evidence="5 12" id="KW-0863">Zinc-finger</keyword>
<dbReference type="GO" id="GO:0005634">
    <property type="term" value="C:nucleus"/>
    <property type="evidence" value="ECO:0007669"/>
    <property type="project" value="UniProtKB-SubCell"/>
</dbReference>
<evidence type="ECO:0000256" key="4">
    <source>
        <dbReference type="ARBA" id="ARBA00022723"/>
    </source>
</evidence>
<dbReference type="SUPFAM" id="SSF57933">
    <property type="entry name" value="TAZ domain"/>
    <property type="match status" value="1"/>
</dbReference>
<dbReference type="GO" id="GO:0004402">
    <property type="term" value="F:histone acetyltransferase activity"/>
    <property type="evidence" value="ECO:0007669"/>
    <property type="project" value="InterPro"/>
</dbReference>
<dbReference type="EMBL" id="LNIX01000046">
    <property type="protein sequence ID" value="OXA38357.1"/>
    <property type="molecule type" value="Genomic_DNA"/>
</dbReference>
<feature type="domain" description="TAZ-type" evidence="14">
    <location>
        <begin position="85"/>
        <end position="171"/>
    </location>
</feature>
<dbReference type="Proteomes" id="UP000198287">
    <property type="component" value="Unassembled WGS sequence"/>
</dbReference>
<sequence length="185" mass="20106">MDAEGVPDPEGMQCCDETNPADLPGLLESLNFRDDTGSGVANDDIPMMQTGVGAHGHNQVVEGQPISNDLPVNDQPKAPAPSNVDHEKRKLIQQQLIVLLHAYKCQKREIQAPDGAKCTLPHCRTMKDVLAHLTICQAGKSCTVTHCSSSRQILSHWKHCTQSDCPVCLPTKQADSNRVNPAQPK</sequence>
<dbReference type="OrthoDB" id="899at2759"/>
<dbReference type="STRING" id="158441.A0A226D0X1"/>
<keyword evidence="10" id="KW-0539">Nucleus</keyword>
<keyword evidence="9" id="KW-0804">Transcription</keyword>
<name>A0A226D0X1_FOLCA</name>
<proteinExistence type="predicted"/>
<feature type="region of interest" description="Disordered" evidence="13">
    <location>
        <begin position="1"/>
        <end position="86"/>
    </location>
</feature>
<dbReference type="PROSITE" id="PS50134">
    <property type="entry name" value="ZF_TAZ"/>
    <property type="match status" value="1"/>
</dbReference>
<keyword evidence="7" id="KW-0156">Chromatin regulator</keyword>
<dbReference type="AlphaFoldDB" id="A0A226D0X1"/>
<dbReference type="SMART" id="SM00551">
    <property type="entry name" value="ZnF_TAZ"/>
    <property type="match status" value="1"/>
</dbReference>
<dbReference type="GO" id="GO:0005667">
    <property type="term" value="C:transcription regulator complex"/>
    <property type="evidence" value="ECO:0007669"/>
    <property type="project" value="TreeGrafter"/>
</dbReference>
<dbReference type="GO" id="GO:0003713">
    <property type="term" value="F:transcription coactivator activity"/>
    <property type="evidence" value="ECO:0007669"/>
    <property type="project" value="TreeGrafter"/>
</dbReference>
<comment type="caution">
    <text evidence="15">The sequence shown here is derived from an EMBL/GenBank/DDBJ whole genome shotgun (WGS) entry which is preliminary data.</text>
</comment>
<accession>A0A226D0X1</accession>
<evidence type="ECO:0000259" key="14">
    <source>
        <dbReference type="PROSITE" id="PS50134"/>
    </source>
</evidence>
<comment type="catalytic activity">
    <reaction evidence="11">
        <text>L-lysyl-[protein] + acetyl-CoA = N(6)-acetyl-L-lysyl-[protein] + CoA + H(+)</text>
        <dbReference type="Rhea" id="RHEA:45948"/>
        <dbReference type="Rhea" id="RHEA-COMP:9752"/>
        <dbReference type="Rhea" id="RHEA-COMP:10731"/>
        <dbReference type="ChEBI" id="CHEBI:15378"/>
        <dbReference type="ChEBI" id="CHEBI:29969"/>
        <dbReference type="ChEBI" id="CHEBI:57287"/>
        <dbReference type="ChEBI" id="CHEBI:57288"/>
        <dbReference type="ChEBI" id="CHEBI:61930"/>
        <dbReference type="EC" id="2.3.1.48"/>
    </reaction>
</comment>
<feature type="zinc finger region" description="TAZ-type" evidence="12">
    <location>
        <begin position="85"/>
        <end position="171"/>
    </location>
</feature>
<dbReference type="GO" id="GO:0045944">
    <property type="term" value="P:positive regulation of transcription by RNA polymerase II"/>
    <property type="evidence" value="ECO:0007669"/>
    <property type="project" value="TreeGrafter"/>
</dbReference>
<keyword evidence="3" id="KW-0808">Transferase</keyword>
<keyword evidence="4 12" id="KW-0479">Metal-binding</keyword>
<protein>
    <recommendedName>
        <fullName evidence="2">histone acetyltransferase</fullName>
        <ecNumber evidence="2">2.3.1.48</ecNumber>
    </recommendedName>
</protein>
<evidence type="ECO:0000256" key="6">
    <source>
        <dbReference type="ARBA" id="ARBA00022833"/>
    </source>
</evidence>
<evidence type="ECO:0000313" key="16">
    <source>
        <dbReference type="Proteomes" id="UP000198287"/>
    </source>
</evidence>
<evidence type="ECO:0000256" key="5">
    <source>
        <dbReference type="ARBA" id="ARBA00022771"/>
    </source>
</evidence>
<keyword evidence="8" id="KW-0805">Transcription regulation</keyword>
<dbReference type="PANTHER" id="PTHR13808:SF1">
    <property type="entry name" value="HISTONE ACETYLTRANSFERASE"/>
    <property type="match status" value="1"/>
</dbReference>